<evidence type="ECO:0000313" key="10">
    <source>
        <dbReference type="EMBL" id="KAE9524934.1"/>
    </source>
</evidence>
<evidence type="ECO:0000259" key="9">
    <source>
        <dbReference type="Pfam" id="PF01370"/>
    </source>
</evidence>
<dbReference type="InterPro" id="IPR036291">
    <property type="entry name" value="NAD(P)-bd_dom_sf"/>
</dbReference>
<dbReference type="CDD" id="cd05247">
    <property type="entry name" value="UDP_G4E_1_SDR_e"/>
    <property type="match status" value="1"/>
</dbReference>
<dbReference type="GO" id="GO:0033499">
    <property type="term" value="P:galactose catabolic process via UDP-galactose, Leloir pathway"/>
    <property type="evidence" value="ECO:0007669"/>
    <property type="project" value="TreeGrafter"/>
</dbReference>
<comment type="subunit">
    <text evidence="8">Homodimer.</text>
</comment>
<evidence type="ECO:0000256" key="3">
    <source>
        <dbReference type="ARBA" id="ARBA00001911"/>
    </source>
</evidence>
<dbReference type="Gene3D" id="3.90.25.10">
    <property type="entry name" value="UDP-galactose 4-epimerase, domain 1"/>
    <property type="match status" value="1"/>
</dbReference>
<dbReference type="NCBIfam" id="TIGR01179">
    <property type="entry name" value="galE"/>
    <property type="match status" value="1"/>
</dbReference>
<evidence type="ECO:0000256" key="1">
    <source>
        <dbReference type="ARBA" id="ARBA00000014"/>
    </source>
</evidence>
<keyword evidence="5 8" id="KW-0520">NAD</keyword>
<evidence type="ECO:0000256" key="8">
    <source>
        <dbReference type="RuleBase" id="RU366046"/>
    </source>
</evidence>
<comment type="pathway">
    <text evidence="4 8">Carbohydrate metabolism; galactose metabolism.</text>
</comment>
<comment type="catalytic activity">
    <reaction evidence="1">
        <text>UDP-N-acetyl-alpha-D-glucosamine = UDP-N-acetyl-alpha-D-galactosamine</text>
        <dbReference type="Rhea" id="RHEA:20517"/>
        <dbReference type="ChEBI" id="CHEBI:57705"/>
        <dbReference type="ChEBI" id="CHEBI:67138"/>
        <dbReference type="EC" id="5.1.3.7"/>
    </reaction>
</comment>
<dbReference type="InterPro" id="IPR005886">
    <property type="entry name" value="UDP_G4E"/>
</dbReference>
<evidence type="ECO:0000256" key="4">
    <source>
        <dbReference type="ARBA" id="ARBA00004947"/>
    </source>
</evidence>
<dbReference type="InterPro" id="IPR001509">
    <property type="entry name" value="Epimerase_deHydtase"/>
</dbReference>
<dbReference type="GO" id="GO:0003978">
    <property type="term" value="F:UDP-glucose 4-epimerase activity"/>
    <property type="evidence" value="ECO:0007669"/>
    <property type="project" value="UniProtKB-UniRule"/>
</dbReference>
<dbReference type="AlphaFoldDB" id="A0A6G0T412"/>
<dbReference type="GO" id="GO:0005829">
    <property type="term" value="C:cytosol"/>
    <property type="evidence" value="ECO:0007669"/>
    <property type="project" value="TreeGrafter"/>
</dbReference>
<gene>
    <name evidence="10" type="ORF">AGLY_014984</name>
</gene>
<evidence type="ECO:0000256" key="6">
    <source>
        <dbReference type="ARBA" id="ARBA00023144"/>
    </source>
</evidence>
<proteinExistence type="inferred from homology"/>
<accession>A0A6G0T412</accession>
<dbReference type="PANTHER" id="PTHR43725:SF47">
    <property type="entry name" value="UDP-GLUCOSE 4-EPIMERASE"/>
    <property type="match status" value="1"/>
</dbReference>
<comment type="caution">
    <text evidence="10">The sequence shown here is derived from an EMBL/GenBank/DDBJ whole genome shotgun (WGS) entry which is preliminary data.</text>
</comment>
<dbReference type="PANTHER" id="PTHR43725">
    <property type="entry name" value="UDP-GLUCOSE 4-EPIMERASE"/>
    <property type="match status" value="1"/>
</dbReference>
<dbReference type="Pfam" id="PF01370">
    <property type="entry name" value="Epimerase"/>
    <property type="match status" value="1"/>
</dbReference>
<protein>
    <recommendedName>
        <fullName evidence="8">UDP-glucose 4-epimerase</fullName>
        <ecNumber evidence="8">5.1.3.2</ecNumber>
    </recommendedName>
</protein>
<evidence type="ECO:0000256" key="2">
    <source>
        <dbReference type="ARBA" id="ARBA00000083"/>
    </source>
</evidence>
<dbReference type="EMBL" id="VYZN01000065">
    <property type="protein sequence ID" value="KAE9524934.1"/>
    <property type="molecule type" value="Genomic_DNA"/>
</dbReference>
<dbReference type="OrthoDB" id="9402762at2759"/>
<dbReference type="GO" id="GO:0003974">
    <property type="term" value="F:UDP-N-acetylglucosamine 4-epimerase activity"/>
    <property type="evidence" value="ECO:0007669"/>
    <property type="project" value="UniProtKB-EC"/>
</dbReference>
<comment type="cofactor">
    <cofactor evidence="3 8">
        <name>NAD(+)</name>
        <dbReference type="ChEBI" id="CHEBI:57540"/>
    </cofactor>
</comment>
<evidence type="ECO:0000313" key="11">
    <source>
        <dbReference type="Proteomes" id="UP000475862"/>
    </source>
</evidence>
<dbReference type="EC" id="5.1.3.2" evidence="8"/>
<dbReference type="Gene3D" id="3.40.50.720">
    <property type="entry name" value="NAD(P)-binding Rossmann-like Domain"/>
    <property type="match status" value="1"/>
</dbReference>
<evidence type="ECO:0000256" key="7">
    <source>
        <dbReference type="ARBA" id="ARBA00023235"/>
    </source>
</evidence>
<keyword evidence="11" id="KW-1185">Reference proteome</keyword>
<organism evidence="10 11">
    <name type="scientific">Aphis glycines</name>
    <name type="common">Soybean aphid</name>
    <dbReference type="NCBI Taxonomy" id="307491"/>
    <lineage>
        <taxon>Eukaryota</taxon>
        <taxon>Metazoa</taxon>
        <taxon>Ecdysozoa</taxon>
        <taxon>Arthropoda</taxon>
        <taxon>Hexapoda</taxon>
        <taxon>Insecta</taxon>
        <taxon>Pterygota</taxon>
        <taxon>Neoptera</taxon>
        <taxon>Paraneoptera</taxon>
        <taxon>Hemiptera</taxon>
        <taxon>Sternorrhyncha</taxon>
        <taxon>Aphidomorpha</taxon>
        <taxon>Aphidoidea</taxon>
        <taxon>Aphididae</taxon>
        <taxon>Aphidini</taxon>
        <taxon>Aphis</taxon>
        <taxon>Aphis</taxon>
    </lineage>
</organism>
<comment type="catalytic activity">
    <reaction evidence="2 8">
        <text>UDP-alpha-D-glucose = UDP-alpha-D-galactose</text>
        <dbReference type="Rhea" id="RHEA:22168"/>
        <dbReference type="ChEBI" id="CHEBI:58885"/>
        <dbReference type="ChEBI" id="CHEBI:66914"/>
        <dbReference type="EC" id="5.1.3.2"/>
    </reaction>
</comment>
<reference evidence="10 11" key="1">
    <citation type="submission" date="2019-08" db="EMBL/GenBank/DDBJ databases">
        <title>The genome of the soybean aphid Biotype 1, its phylome, world population structure and adaptation to the North American continent.</title>
        <authorList>
            <person name="Giordano R."/>
            <person name="Donthu R.K."/>
            <person name="Hernandez A.G."/>
            <person name="Wright C.L."/>
            <person name="Zimin A.V."/>
        </authorList>
    </citation>
    <scope>NUCLEOTIDE SEQUENCE [LARGE SCALE GENOMIC DNA]</scope>
    <source>
        <tissue evidence="10">Whole aphids</tissue>
    </source>
</reference>
<evidence type="ECO:0000256" key="5">
    <source>
        <dbReference type="ARBA" id="ARBA00023027"/>
    </source>
</evidence>
<keyword evidence="8" id="KW-0119">Carbohydrate metabolism</keyword>
<dbReference type="UniPathway" id="UPA00214"/>
<comment type="similarity">
    <text evidence="8">Belongs to the NAD(P)-dependent epimerase/dehydratase family.</text>
</comment>
<name>A0A6G0T412_APHGL</name>
<feature type="domain" description="NAD-dependent epimerase/dehydratase" evidence="9">
    <location>
        <begin position="9"/>
        <end position="294"/>
    </location>
</feature>
<sequence>MDNSKSKCVLLTGGAGYVGSHTIIPLIESGYEVVVLDNLSNACKGHIKRALMPDVARGPHVFKTTGNEGQNPVPISQVEKLVGKPVTFYNVDLLDYDSLSKVFDKHNFCCVIHFAGLKAVGESCIIPLTYYRVNVSGSINLFQVMKEHNVKKLVFSSSSTVYGEPQFLPITESHPVGQNLLNGYAKSKYYIEGIIQDLCNSDKEWFVIILRYFNPVGAHPSGILGEDPTGIPNNLMPYVAQVAVGNRPCINVFGNDYNTVDGTGVRDYLHIMDLAEGHVSALQKLQNANENGAIAINLGTGNGYSVLQVIDMFSQVSGQKVKYAIADRRAGDCASSYCDASFAKSYLGWQAKRTLKEMCEDTWRWQSLYPQGFSTKK</sequence>
<dbReference type="SUPFAM" id="SSF51735">
    <property type="entry name" value="NAD(P)-binding Rossmann-fold domains"/>
    <property type="match status" value="1"/>
</dbReference>
<keyword evidence="7 8" id="KW-0413">Isomerase</keyword>
<dbReference type="Proteomes" id="UP000475862">
    <property type="component" value="Unassembled WGS sequence"/>
</dbReference>
<keyword evidence="6" id="KW-0299">Galactose metabolism</keyword>